<reference evidence="1" key="1">
    <citation type="submission" date="2018-02" db="EMBL/GenBank/DDBJ databases">
        <title>Rhizophora mucronata_Transcriptome.</title>
        <authorList>
            <person name="Meera S.P."/>
            <person name="Sreeshan A."/>
            <person name="Augustine A."/>
        </authorList>
    </citation>
    <scope>NUCLEOTIDE SEQUENCE</scope>
    <source>
        <tissue evidence="1">Leaf</tissue>
    </source>
</reference>
<dbReference type="AlphaFoldDB" id="A0A2P2J9H0"/>
<dbReference type="PANTHER" id="PTHR37760">
    <property type="entry name" value="CHAPERONE"/>
    <property type="match status" value="1"/>
</dbReference>
<protein>
    <submittedName>
        <fullName evidence="1">Uncharacterized protein LOC105123259</fullName>
    </submittedName>
</protein>
<proteinExistence type="predicted"/>
<dbReference type="PANTHER" id="PTHR37760:SF1">
    <property type="entry name" value="CHAPERONE"/>
    <property type="match status" value="1"/>
</dbReference>
<dbReference type="EMBL" id="GGEC01009554">
    <property type="protein sequence ID" value="MBW90037.1"/>
    <property type="molecule type" value="Transcribed_RNA"/>
</dbReference>
<evidence type="ECO:0000313" key="1">
    <source>
        <dbReference type="EMBL" id="MBW90037.1"/>
    </source>
</evidence>
<sequence length="144" mass="15357">MDNMTASEVAGLGVGTLLLCATIAAPKIDAFISASQRRTIIDLNSNLVEVTRCMTKHLYALSTYGTYPRSSLGMCKRCGDLRMIACSKCKGTGLVKAGGPFGFNIMDDLNQSLGGKSKIKSTRCTECQARGRFVCPDCSRGSSI</sequence>
<accession>A0A2P2J9H0</accession>
<organism evidence="1">
    <name type="scientific">Rhizophora mucronata</name>
    <name type="common">Asiatic mangrove</name>
    <dbReference type="NCBI Taxonomy" id="61149"/>
    <lineage>
        <taxon>Eukaryota</taxon>
        <taxon>Viridiplantae</taxon>
        <taxon>Streptophyta</taxon>
        <taxon>Embryophyta</taxon>
        <taxon>Tracheophyta</taxon>
        <taxon>Spermatophyta</taxon>
        <taxon>Magnoliopsida</taxon>
        <taxon>eudicotyledons</taxon>
        <taxon>Gunneridae</taxon>
        <taxon>Pentapetalae</taxon>
        <taxon>rosids</taxon>
        <taxon>fabids</taxon>
        <taxon>Malpighiales</taxon>
        <taxon>Rhizophoraceae</taxon>
        <taxon>Rhizophora</taxon>
    </lineage>
</organism>
<name>A0A2P2J9H0_RHIMU</name>